<keyword evidence="10 13" id="KW-1133">Transmembrane helix</keyword>
<dbReference type="InterPro" id="IPR008915">
    <property type="entry name" value="Peptidase_M50"/>
</dbReference>
<name>A0A0G1LGS3_9BACT</name>
<protein>
    <submittedName>
        <fullName evidence="15">Zn-dependent protease</fullName>
    </submittedName>
</protein>
<evidence type="ECO:0000313" key="16">
    <source>
        <dbReference type="Proteomes" id="UP000034521"/>
    </source>
</evidence>
<sequence length="211" mass="23174">MLRYFNNPLEFIGIFVAFLIAITVHEVSHGIVADRLGDPTARVMGRLTFNPLAHLDLVGTLMILFAPFGWAKPVPFDPFNLKNPKRDAALISIAGPAANLVTAGIAALVIRLIPSIGILSLLTFLLSYIIVLNVNLSIFNLIPIFPLDGFHIVEGLLPEDAARQWHQLQSLGFIMIFVLVFPLFGSSPVLSLIQPMINLILNLLLPHTLII</sequence>
<evidence type="ECO:0000256" key="2">
    <source>
        <dbReference type="ARBA" id="ARBA00004651"/>
    </source>
</evidence>
<evidence type="ECO:0000259" key="14">
    <source>
        <dbReference type="Pfam" id="PF02163"/>
    </source>
</evidence>
<organism evidence="15 16">
    <name type="scientific">Candidatus Gottesmanbacteria bacterium GW2011_GWA1_44_24b</name>
    <dbReference type="NCBI Taxonomy" id="1618437"/>
    <lineage>
        <taxon>Bacteria</taxon>
        <taxon>Candidatus Gottesmaniibacteriota</taxon>
    </lineage>
</organism>
<evidence type="ECO:0000256" key="8">
    <source>
        <dbReference type="ARBA" id="ARBA00022801"/>
    </source>
</evidence>
<evidence type="ECO:0000256" key="7">
    <source>
        <dbReference type="ARBA" id="ARBA00022723"/>
    </source>
</evidence>
<dbReference type="GO" id="GO:0005886">
    <property type="term" value="C:plasma membrane"/>
    <property type="evidence" value="ECO:0007669"/>
    <property type="project" value="UniProtKB-SubCell"/>
</dbReference>
<evidence type="ECO:0000256" key="12">
    <source>
        <dbReference type="ARBA" id="ARBA00023136"/>
    </source>
</evidence>
<evidence type="ECO:0000256" key="4">
    <source>
        <dbReference type="ARBA" id="ARBA00022475"/>
    </source>
</evidence>
<comment type="caution">
    <text evidence="15">The sequence shown here is derived from an EMBL/GenBank/DDBJ whole genome shotgun (WGS) entry which is preliminary data.</text>
</comment>
<keyword evidence="12 13" id="KW-0472">Membrane</keyword>
<comment type="similarity">
    <text evidence="3">Belongs to the peptidase M50B family.</text>
</comment>
<evidence type="ECO:0000256" key="3">
    <source>
        <dbReference type="ARBA" id="ARBA00007931"/>
    </source>
</evidence>
<evidence type="ECO:0000256" key="9">
    <source>
        <dbReference type="ARBA" id="ARBA00022833"/>
    </source>
</evidence>
<feature type="transmembrane region" description="Helical" evidence="13">
    <location>
        <begin position="90"/>
        <end position="110"/>
    </location>
</feature>
<dbReference type="CDD" id="cd06158">
    <property type="entry name" value="S2P-M50_like_1"/>
    <property type="match status" value="1"/>
</dbReference>
<feature type="transmembrane region" description="Helical" evidence="13">
    <location>
        <begin position="122"/>
        <end position="145"/>
    </location>
</feature>
<dbReference type="PANTHER" id="PTHR35864">
    <property type="entry name" value="ZINC METALLOPROTEASE MJ0611-RELATED"/>
    <property type="match status" value="1"/>
</dbReference>
<keyword evidence="11" id="KW-0482">Metalloprotease</keyword>
<evidence type="ECO:0000256" key="5">
    <source>
        <dbReference type="ARBA" id="ARBA00022670"/>
    </source>
</evidence>
<keyword evidence="9" id="KW-0862">Zinc</keyword>
<keyword evidence="8" id="KW-0378">Hydrolase</keyword>
<dbReference type="AlphaFoldDB" id="A0A0G1LGS3"/>
<dbReference type="Proteomes" id="UP000034521">
    <property type="component" value="Unassembled WGS sequence"/>
</dbReference>
<keyword evidence="6 13" id="KW-0812">Transmembrane</keyword>
<feature type="domain" description="Peptidase M50" evidence="14">
    <location>
        <begin position="15"/>
        <end position="113"/>
    </location>
</feature>
<proteinExistence type="inferred from homology"/>
<dbReference type="Pfam" id="PF02163">
    <property type="entry name" value="Peptidase_M50"/>
    <property type="match status" value="2"/>
</dbReference>
<evidence type="ECO:0000256" key="13">
    <source>
        <dbReference type="SAM" id="Phobius"/>
    </source>
</evidence>
<keyword evidence="5 15" id="KW-0645">Protease</keyword>
<feature type="transmembrane region" description="Helical" evidence="13">
    <location>
        <begin position="165"/>
        <end position="184"/>
    </location>
</feature>
<dbReference type="InterPro" id="IPR044537">
    <property type="entry name" value="Rip2-like"/>
</dbReference>
<comment type="subcellular location">
    <subcellularLocation>
        <location evidence="2">Cell membrane</location>
        <topology evidence="2">Multi-pass membrane protein</topology>
    </subcellularLocation>
</comment>
<dbReference type="PANTHER" id="PTHR35864:SF1">
    <property type="entry name" value="ZINC METALLOPROTEASE YWHC-RELATED"/>
    <property type="match status" value="1"/>
</dbReference>
<dbReference type="InterPro" id="IPR052348">
    <property type="entry name" value="Metallopeptidase_M50B"/>
</dbReference>
<reference evidence="15 16" key="1">
    <citation type="journal article" date="2015" name="Nature">
        <title>rRNA introns, odd ribosomes, and small enigmatic genomes across a large radiation of phyla.</title>
        <authorList>
            <person name="Brown C.T."/>
            <person name="Hug L.A."/>
            <person name="Thomas B.C."/>
            <person name="Sharon I."/>
            <person name="Castelle C.J."/>
            <person name="Singh A."/>
            <person name="Wilkins M.J."/>
            <person name="Williams K.H."/>
            <person name="Banfield J.F."/>
        </authorList>
    </citation>
    <scope>NUCLEOTIDE SEQUENCE [LARGE SCALE GENOMIC DNA]</scope>
</reference>
<comment type="cofactor">
    <cofactor evidence="1">
        <name>Zn(2+)</name>
        <dbReference type="ChEBI" id="CHEBI:29105"/>
    </cofactor>
</comment>
<feature type="domain" description="Peptidase M50" evidence="14">
    <location>
        <begin position="122"/>
        <end position="163"/>
    </location>
</feature>
<feature type="transmembrane region" description="Helical" evidence="13">
    <location>
        <begin position="12"/>
        <end position="32"/>
    </location>
</feature>
<evidence type="ECO:0000256" key="10">
    <source>
        <dbReference type="ARBA" id="ARBA00022989"/>
    </source>
</evidence>
<feature type="transmembrane region" description="Helical" evidence="13">
    <location>
        <begin position="52"/>
        <end position="70"/>
    </location>
</feature>
<dbReference type="GO" id="GO:0008237">
    <property type="term" value="F:metallopeptidase activity"/>
    <property type="evidence" value="ECO:0007669"/>
    <property type="project" value="UniProtKB-KW"/>
</dbReference>
<keyword evidence="7" id="KW-0479">Metal-binding</keyword>
<dbReference type="EMBL" id="LCIQ01000048">
    <property type="protein sequence ID" value="KKT59119.1"/>
    <property type="molecule type" value="Genomic_DNA"/>
</dbReference>
<gene>
    <name evidence="15" type="ORF">UW52_C0048G0002</name>
</gene>
<keyword evidence="4" id="KW-1003">Cell membrane</keyword>
<evidence type="ECO:0000256" key="11">
    <source>
        <dbReference type="ARBA" id="ARBA00023049"/>
    </source>
</evidence>
<accession>A0A0G1LGS3</accession>
<evidence type="ECO:0000256" key="6">
    <source>
        <dbReference type="ARBA" id="ARBA00022692"/>
    </source>
</evidence>
<evidence type="ECO:0000256" key="1">
    <source>
        <dbReference type="ARBA" id="ARBA00001947"/>
    </source>
</evidence>
<evidence type="ECO:0000313" key="15">
    <source>
        <dbReference type="EMBL" id="KKT59119.1"/>
    </source>
</evidence>
<dbReference type="GO" id="GO:0046872">
    <property type="term" value="F:metal ion binding"/>
    <property type="evidence" value="ECO:0007669"/>
    <property type="project" value="UniProtKB-KW"/>
</dbReference>
<dbReference type="GO" id="GO:0006508">
    <property type="term" value="P:proteolysis"/>
    <property type="evidence" value="ECO:0007669"/>
    <property type="project" value="UniProtKB-KW"/>
</dbReference>